<dbReference type="SMART" id="SM00915">
    <property type="entry name" value="Jacalin"/>
    <property type="match status" value="1"/>
</dbReference>
<dbReference type="EMBL" id="RXIC02000021">
    <property type="protein sequence ID" value="KAB1220608.1"/>
    <property type="molecule type" value="Genomic_DNA"/>
</dbReference>
<proteinExistence type="inferred from homology"/>
<keyword evidence="2 4" id="KW-0430">Lectin</keyword>
<gene>
    <name evidence="4" type="ORF">CJ030_MR3G006430</name>
</gene>
<protein>
    <submittedName>
        <fullName evidence="4">Mannose/glucose-specific lectin</fullName>
    </submittedName>
</protein>
<organism evidence="4 5">
    <name type="scientific">Morella rubra</name>
    <name type="common">Chinese bayberry</name>
    <dbReference type="NCBI Taxonomy" id="262757"/>
    <lineage>
        <taxon>Eukaryota</taxon>
        <taxon>Viridiplantae</taxon>
        <taxon>Streptophyta</taxon>
        <taxon>Embryophyta</taxon>
        <taxon>Tracheophyta</taxon>
        <taxon>Spermatophyta</taxon>
        <taxon>Magnoliopsida</taxon>
        <taxon>eudicotyledons</taxon>
        <taxon>Gunneridae</taxon>
        <taxon>Pentapetalae</taxon>
        <taxon>rosids</taxon>
        <taxon>fabids</taxon>
        <taxon>Fagales</taxon>
        <taxon>Myricaceae</taxon>
        <taxon>Morella</taxon>
    </lineage>
</organism>
<name>A0A6A1WA89_9ROSI</name>
<dbReference type="PANTHER" id="PTHR47293:SF66">
    <property type="entry name" value="JACALIN-RELATED LECTIN 11-RELATED"/>
    <property type="match status" value="1"/>
</dbReference>
<dbReference type="Gene3D" id="2.100.10.30">
    <property type="entry name" value="Jacalin-like lectin domain"/>
    <property type="match status" value="2"/>
</dbReference>
<dbReference type="SUPFAM" id="SSF51101">
    <property type="entry name" value="Mannose-binding lectins"/>
    <property type="match status" value="2"/>
</dbReference>
<dbReference type="PROSITE" id="PS51752">
    <property type="entry name" value="JACALIN_LECTIN"/>
    <property type="match status" value="1"/>
</dbReference>
<dbReference type="OrthoDB" id="4325201at2759"/>
<evidence type="ECO:0000259" key="3">
    <source>
        <dbReference type="PROSITE" id="PS51752"/>
    </source>
</evidence>
<dbReference type="Pfam" id="PF01419">
    <property type="entry name" value="Jacalin"/>
    <property type="match status" value="2"/>
</dbReference>
<dbReference type="PANTHER" id="PTHR47293">
    <property type="entry name" value="JACALIN-RELATED LECTIN 3"/>
    <property type="match status" value="1"/>
</dbReference>
<dbReference type="Proteomes" id="UP000516437">
    <property type="component" value="Chromosome 3"/>
</dbReference>
<reference evidence="4 5" key="1">
    <citation type="journal article" date="2019" name="Plant Biotechnol. J.">
        <title>The red bayberry genome and genetic basis of sex determination.</title>
        <authorList>
            <person name="Jia H.M."/>
            <person name="Jia H.J."/>
            <person name="Cai Q.L."/>
            <person name="Wang Y."/>
            <person name="Zhao H.B."/>
            <person name="Yang W.F."/>
            <person name="Wang G.Y."/>
            <person name="Li Y.H."/>
            <person name="Zhan D.L."/>
            <person name="Shen Y.T."/>
            <person name="Niu Q.F."/>
            <person name="Chang L."/>
            <person name="Qiu J."/>
            <person name="Zhao L."/>
            <person name="Xie H.B."/>
            <person name="Fu W.Y."/>
            <person name="Jin J."/>
            <person name="Li X.W."/>
            <person name="Jiao Y."/>
            <person name="Zhou C.C."/>
            <person name="Tu T."/>
            <person name="Chai C.Y."/>
            <person name="Gao J.L."/>
            <person name="Fan L.J."/>
            <person name="van de Weg E."/>
            <person name="Wang J.Y."/>
            <person name="Gao Z.S."/>
        </authorList>
    </citation>
    <scope>NUCLEOTIDE SEQUENCE [LARGE SCALE GENOMIC DNA]</scope>
    <source>
        <tissue evidence="4">Leaves</tissue>
    </source>
</reference>
<feature type="domain" description="Jacalin-type lectin" evidence="3">
    <location>
        <begin position="3"/>
        <end position="142"/>
    </location>
</feature>
<comment type="caution">
    <text evidence="4">The sequence shown here is derived from an EMBL/GenBank/DDBJ whole genome shotgun (WGS) entry which is preliminary data.</text>
</comment>
<sequence>MAFVSVGPWGGEGESEWNYKFSGGLKRIIVHYGSCIHSIMFQDSTDGYSPRFGTNGGDRIQDVSIDCPYEYLVSFGGRYGPYDRIVTTVKYLMLETNVRSYSFGYLHEDDTYFSIPVKSGEFVGFHRRCSRLLDSIGLHLTPCSTTPAEASGSTAIARVQFDLPREFVVGLRRSYGKLGASGPVVVKYLVIQTNLRTHEPFSSLNQNDRKEVEFTTPMVTSGRFVRFHGRCGLDLDSIGLLVMA</sequence>
<dbReference type="InterPro" id="IPR036404">
    <property type="entry name" value="Jacalin-like_lectin_dom_sf"/>
</dbReference>
<evidence type="ECO:0000313" key="5">
    <source>
        <dbReference type="Proteomes" id="UP000516437"/>
    </source>
</evidence>
<dbReference type="InterPro" id="IPR001229">
    <property type="entry name" value="Jacalin-like_lectin_dom"/>
</dbReference>
<accession>A0A6A1WA89</accession>
<evidence type="ECO:0000256" key="2">
    <source>
        <dbReference type="ARBA" id="ARBA00022734"/>
    </source>
</evidence>
<keyword evidence="5" id="KW-1185">Reference proteome</keyword>
<dbReference type="GO" id="GO:0030246">
    <property type="term" value="F:carbohydrate binding"/>
    <property type="evidence" value="ECO:0007669"/>
    <property type="project" value="UniProtKB-KW"/>
</dbReference>
<evidence type="ECO:0000313" key="4">
    <source>
        <dbReference type="EMBL" id="KAB1220608.1"/>
    </source>
</evidence>
<evidence type="ECO:0000256" key="1">
    <source>
        <dbReference type="ARBA" id="ARBA00006568"/>
    </source>
</evidence>
<comment type="similarity">
    <text evidence="1">Belongs to the jacalin lectin family.</text>
</comment>
<dbReference type="AlphaFoldDB" id="A0A6A1WA89"/>